<sequence length="333" mass="36303">MKRRTLGSQGFEVSAIGLGCMGMTFAYGHNDRQQAINTLHRAFDLGVDFLDTAEVYGPFNNEELLAEALKGYQGRIKVATKFGFNITDQGEGWERIKGVNSQPANIRAVAEASLKRLNVETLDLFYQHRPDPAVPIEAVMGTLADLVREGKIQHIGLSEVSSETLRRAQAVYPVTALQSEYSLWSRDVEQGVLATCQQLNIGFVPYSPLGRGFLTGKLPDPDTLDAFDYRRTLPRFQPDALAQNNKLLAQLAEMASGYGATSAQIALAWVLAKGQNIVPIPGASKIANLEDNCKATEIALAAGDVSHLDRLFSVGNIAGERYNAGEFGLVERD</sequence>
<organism evidence="4">
    <name type="scientific">Erwinia billingiae (strain Eb661)</name>
    <dbReference type="NCBI Taxonomy" id="634500"/>
    <lineage>
        <taxon>Bacteria</taxon>
        <taxon>Pseudomonadati</taxon>
        <taxon>Pseudomonadota</taxon>
        <taxon>Gammaproteobacteria</taxon>
        <taxon>Enterobacterales</taxon>
        <taxon>Erwiniaceae</taxon>
        <taxon>Erwinia</taxon>
    </lineage>
</organism>
<protein>
    <submittedName>
        <fullName evidence="3">Oxidoreductase, aldo/keto reductase family</fullName>
    </submittedName>
</protein>
<dbReference type="InterPro" id="IPR050791">
    <property type="entry name" value="Aldo-Keto_reductase"/>
</dbReference>
<keyword evidence="1" id="KW-0560">Oxidoreductase</keyword>
<accession>D8MKN7</accession>
<evidence type="ECO:0000256" key="1">
    <source>
        <dbReference type="ARBA" id="ARBA00023002"/>
    </source>
</evidence>
<dbReference type="eggNOG" id="COG0667">
    <property type="taxonomic scope" value="Bacteria"/>
</dbReference>
<dbReference type="Gene3D" id="3.20.20.100">
    <property type="entry name" value="NADP-dependent oxidoreductase domain"/>
    <property type="match status" value="1"/>
</dbReference>
<feature type="domain" description="NADP-dependent oxidoreductase" evidence="2">
    <location>
        <begin position="16"/>
        <end position="310"/>
    </location>
</feature>
<dbReference type="GeneID" id="90510130"/>
<name>D8MKN7_ERWBE</name>
<dbReference type="PANTHER" id="PTHR43625">
    <property type="entry name" value="AFLATOXIN B1 ALDEHYDE REDUCTASE"/>
    <property type="match status" value="1"/>
</dbReference>
<dbReference type="SUPFAM" id="SSF51430">
    <property type="entry name" value="NAD(P)-linked oxidoreductase"/>
    <property type="match status" value="1"/>
</dbReference>
<dbReference type="GO" id="GO:0005737">
    <property type="term" value="C:cytoplasm"/>
    <property type="evidence" value="ECO:0007669"/>
    <property type="project" value="TreeGrafter"/>
</dbReference>
<dbReference type="STRING" id="634500.EbC_01620"/>
<dbReference type="AlphaFoldDB" id="D8MKN7"/>
<dbReference type="EMBL" id="FP236843">
    <property type="protein sequence ID" value="CAX57693.1"/>
    <property type="molecule type" value="Genomic_DNA"/>
</dbReference>
<dbReference type="RefSeq" id="WP_013200200.1">
    <property type="nucleotide sequence ID" value="NC_014306.1"/>
</dbReference>
<dbReference type="Proteomes" id="UP000008793">
    <property type="component" value="Chromosome"/>
</dbReference>
<evidence type="ECO:0000313" key="4">
    <source>
        <dbReference type="Proteomes" id="UP000008793"/>
    </source>
</evidence>
<proteinExistence type="predicted"/>
<dbReference type="InterPro" id="IPR023210">
    <property type="entry name" value="NADP_OxRdtase_dom"/>
</dbReference>
<evidence type="ECO:0000259" key="2">
    <source>
        <dbReference type="Pfam" id="PF00248"/>
    </source>
</evidence>
<dbReference type="PANTHER" id="PTHR43625:SF77">
    <property type="entry name" value="ALDO-KETO REDUCTASE"/>
    <property type="match status" value="1"/>
</dbReference>
<gene>
    <name evidence="3" type="ordered locus">EbC_01620</name>
</gene>
<dbReference type="CDD" id="cd19076">
    <property type="entry name" value="AKR_AKR13A_13D"/>
    <property type="match status" value="1"/>
</dbReference>
<dbReference type="GO" id="GO:0016491">
    <property type="term" value="F:oxidoreductase activity"/>
    <property type="evidence" value="ECO:0007669"/>
    <property type="project" value="UniProtKB-KW"/>
</dbReference>
<reference evidence="3 4" key="1">
    <citation type="journal article" date="2010" name="BMC Genomics">
        <title>Genome comparison of the epiphytic bacteria Erwinia billingiae and E. tasmaniensis with the pear pathogen E. pyrifoliae.</title>
        <authorList>
            <person name="Kube M."/>
            <person name="Migdoll A.M."/>
            <person name="Gehring I."/>
            <person name="Heitmann K."/>
            <person name="Mayer Y."/>
            <person name="Kuhl H."/>
            <person name="Knaust F."/>
            <person name="Geider K."/>
            <person name="Reinhardt R."/>
        </authorList>
    </citation>
    <scope>NUCLEOTIDE SEQUENCE [LARGE SCALE GENOMIC DNA]</scope>
    <source>
        <strain evidence="3 4">Eb661</strain>
    </source>
</reference>
<dbReference type="KEGG" id="ebi:EbC_01620"/>
<dbReference type="InterPro" id="IPR036812">
    <property type="entry name" value="NAD(P)_OxRdtase_dom_sf"/>
</dbReference>
<keyword evidence="4" id="KW-1185">Reference proteome</keyword>
<dbReference type="HOGENOM" id="CLU_023205_2_1_6"/>
<dbReference type="Pfam" id="PF00248">
    <property type="entry name" value="Aldo_ket_red"/>
    <property type="match status" value="1"/>
</dbReference>
<evidence type="ECO:0000313" key="3">
    <source>
        <dbReference type="EMBL" id="CAX57693.1"/>
    </source>
</evidence>